<dbReference type="InterPro" id="IPR011051">
    <property type="entry name" value="RmlC_Cupin_sf"/>
</dbReference>
<dbReference type="RefSeq" id="WP_286353131.1">
    <property type="nucleotide sequence ID" value="NZ_AP027079.1"/>
</dbReference>
<name>A0ABN6UZG5_9BACT</name>
<evidence type="ECO:0008006" key="3">
    <source>
        <dbReference type="Google" id="ProtNLM"/>
    </source>
</evidence>
<dbReference type="EMBL" id="AP027079">
    <property type="protein sequence ID" value="BDU69405.1"/>
    <property type="molecule type" value="Genomic_DNA"/>
</dbReference>
<keyword evidence="2" id="KW-1185">Reference proteome</keyword>
<dbReference type="Proteomes" id="UP001242010">
    <property type="component" value="Chromosome"/>
</dbReference>
<evidence type="ECO:0000313" key="2">
    <source>
        <dbReference type="Proteomes" id="UP001242010"/>
    </source>
</evidence>
<gene>
    <name evidence="1" type="ORF">GETHOR_15060</name>
</gene>
<sequence>MTITNLQEALPMPESQRANLPLIDVEHGTKVILVALPKGVKIAPHKAPYVASAQLLTGSIEVLKGETWIPMAPGDRVVFDKDQPHALTGIESSYVLVTHLRG</sequence>
<evidence type="ECO:0000313" key="1">
    <source>
        <dbReference type="EMBL" id="BDU69405.1"/>
    </source>
</evidence>
<dbReference type="Gene3D" id="2.60.120.10">
    <property type="entry name" value="Jelly Rolls"/>
    <property type="match status" value="1"/>
</dbReference>
<dbReference type="InterPro" id="IPR014710">
    <property type="entry name" value="RmlC-like_jellyroll"/>
</dbReference>
<accession>A0ABN6UZG5</accession>
<reference evidence="2" key="1">
    <citation type="journal article" date="2023" name="Int. J. Syst. Evol. Microbiol.">
        <title>Mesoterricola silvestris gen. nov., sp. nov., Mesoterricola sediminis sp. nov., Geothrix oryzae sp. nov., Geothrix edaphica sp. nov., Geothrix rubra sp. nov., and Geothrix limicola sp. nov., six novel members of Acidobacteriota isolated from soils.</title>
        <authorList>
            <person name="Itoh H."/>
            <person name="Sugisawa Y."/>
            <person name="Mise K."/>
            <person name="Xu Z."/>
            <person name="Kuniyasu M."/>
            <person name="Ushijima N."/>
            <person name="Kawano K."/>
            <person name="Kobayashi E."/>
            <person name="Shiratori Y."/>
            <person name="Masuda Y."/>
            <person name="Senoo K."/>
        </authorList>
    </citation>
    <scope>NUCLEOTIDE SEQUENCE [LARGE SCALE GENOMIC DNA]</scope>
    <source>
        <strain evidence="2">Red222</strain>
    </source>
</reference>
<protein>
    <recommendedName>
        <fullName evidence="3">Cupin domain-containing protein</fullName>
    </recommendedName>
</protein>
<proteinExistence type="predicted"/>
<dbReference type="SUPFAM" id="SSF51182">
    <property type="entry name" value="RmlC-like cupins"/>
    <property type="match status" value="1"/>
</dbReference>
<organism evidence="1 2">
    <name type="scientific">Geothrix oryzae</name>
    <dbReference type="NCBI Taxonomy" id="2927975"/>
    <lineage>
        <taxon>Bacteria</taxon>
        <taxon>Pseudomonadati</taxon>
        <taxon>Acidobacteriota</taxon>
        <taxon>Holophagae</taxon>
        <taxon>Holophagales</taxon>
        <taxon>Holophagaceae</taxon>
        <taxon>Geothrix</taxon>
    </lineage>
</organism>